<name>A0A1D9LLB6_9NEIS</name>
<dbReference type="STRING" id="1108595.BKX93_19990"/>
<dbReference type="PROSITE" id="PS00552">
    <property type="entry name" value="HTH_MERR_1"/>
    <property type="match status" value="1"/>
</dbReference>
<keyword evidence="1" id="KW-0238">DNA-binding</keyword>
<gene>
    <name evidence="3" type="ORF">BKX93_19990</name>
</gene>
<dbReference type="RefSeq" id="WP_046168143.1">
    <property type="nucleotide sequence ID" value="NZ_CP017707.1"/>
</dbReference>
<proteinExistence type="predicted"/>
<sequence length="133" mass="15143">MRISELAEKTGISPRMLRYYEQQGLIHPLRTQAGYRQYGDKEIWILQSIKMLQQAGLTLNVIRPLMSCITSQTVRFSPCPQVLAKLREEHVKITQTIAKLSQALGILETYLKEAEQFATNDEVVDAQSTFKAS</sequence>
<evidence type="ECO:0000256" key="1">
    <source>
        <dbReference type="ARBA" id="ARBA00023125"/>
    </source>
</evidence>
<reference evidence="3 4" key="1">
    <citation type="submission" date="2016-10" db="EMBL/GenBank/DDBJ databases">
        <title>Chromobacterium muskegensis sp. nov., an insecticidal bacterium isolated from Sphagnum bogs.</title>
        <authorList>
            <person name="Sparks M.E."/>
            <person name="Blackburn M.B."/>
            <person name="Gundersen-Rindal D.E."/>
            <person name="Mitchell A."/>
            <person name="Farrar R."/>
            <person name="Kuhar D."/>
        </authorList>
    </citation>
    <scope>NUCLEOTIDE SEQUENCE [LARGE SCALE GENOMIC DNA]</scope>
    <source>
        <strain evidence="3 4">21-1</strain>
    </source>
</reference>
<organism evidence="3 4">
    <name type="scientific">Chromobacterium vaccinii</name>
    <dbReference type="NCBI Taxonomy" id="1108595"/>
    <lineage>
        <taxon>Bacteria</taxon>
        <taxon>Pseudomonadati</taxon>
        <taxon>Pseudomonadota</taxon>
        <taxon>Betaproteobacteria</taxon>
        <taxon>Neisseriales</taxon>
        <taxon>Chromobacteriaceae</taxon>
        <taxon>Chromobacterium</taxon>
    </lineage>
</organism>
<dbReference type="SUPFAM" id="SSF46955">
    <property type="entry name" value="Putative DNA-binding domain"/>
    <property type="match status" value="1"/>
</dbReference>
<dbReference type="GO" id="GO:0003700">
    <property type="term" value="F:DNA-binding transcription factor activity"/>
    <property type="evidence" value="ECO:0007669"/>
    <property type="project" value="InterPro"/>
</dbReference>
<evidence type="ECO:0000313" key="4">
    <source>
        <dbReference type="Proteomes" id="UP000178776"/>
    </source>
</evidence>
<dbReference type="KEGG" id="cvc:BKX93_19990"/>
<dbReference type="PROSITE" id="PS50937">
    <property type="entry name" value="HTH_MERR_2"/>
    <property type="match status" value="1"/>
</dbReference>
<dbReference type="Proteomes" id="UP000178776">
    <property type="component" value="Chromosome"/>
</dbReference>
<evidence type="ECO:0000313" key="3">
    <source>
        <dbReference type="EMBL" id="AOZ52047.1"/>
    </source>
</evidence>
<evidence type="ECO:0000259" key="2">
    <source>
        <dbReference type="PROSITE" id="PS50937"/>
    </source>
</evidence>
<dbReference type="Pfam" id="PF13411">
    <property type="entry name" value="MerR_1"/>
    <property type="match status" value="1"/>
</dbReference>
<dbReference type="GO" id="GO:0003677">
    <property type="term" value="F:DNA binding"/>
    <property type="evidence" value="ECO:0007669"/>
    <property type="project" value="UniProtKB-KW"/>
</dbReference>
<dbReference type="EMBL" id="CP017707">
    <property type="protein sequence ID" value="AOZ52047.1"/>
    <property type="molecule type" value="Genomic_DNA"/>
</dbReference>
<dbReference type="InterPro" id="IPR047057">
    <property type="entry name" value="MerR_fam"/>
</dbReference>
<dbReference type="Gene3D" id="1.10.1660.10">
    <property type="match status" value="1"/>
</dbReference>
<accession>A0A1D9LLB6</accession>
<dbReference type="GeneID" id="68843485"/>
<dbReference type="PRINTS" id="PR00040">
    <property type="entry name" value="HTHMERR"/>
</dbReference>
<dbReference type="SMART" id="SM00422">
    <property type="entry name" value="HTH_MERR"/>
    <property type="match status" value="1"/>
</dbReference>
<protein>
    <recommendedName>
        <fullName evidence="2">HTH merR-type domain-containing protein</fullName>
    </recommendedName>
</protein>
<dbReference type="PANTHER" id="PTHR30204:SF92">
    <property type="entry name" value="HTH-TYPE TRANSCRIPTIONAL REGULATOR ZNTR"/>
    <property type="match status" value="1"/>
</dbReference>
<dbReference type="AlphaFoldDB" id="A0A1D9LLB6"/>
<dbReference type="InterPro" id="IPR009061">
    <property type="entry name" value="DNA-bd_dom_put_sf"/>
</dbReference>
<dbReference type="InterPro" id="IPR000551">
    <property type="entry name" value="MerR-type_HTH_dom"/>
</dbReference>
<feature type="domain" description="HTH merR-type" evidence="2">
    <location>
        <begin position="1"/>
        <end position="68"/>
    </location>
</feature>
<dbReference type="PANTHER" id="PTHR30204">
    <property type="entry name" value="REDOX-CYCLING DRUG-SENSING TRANSCRIPTIONAL ACTIVATOR SOXR"/>
    <property type="match status" value="1"/>
</dbReference>